<dbReference type="GO" id="GO:0005938">
    <property type="term" value="C:cell cortex"/>
    <property type="evidence" value="ECO:0007669"/>
    <property type="project" value="UniProtKB-SubCell"/>
</dbReference>
<dbReference type="PANTHER" id="PTHR12425">
    <property type="entry name" value="SYNEMBRYN"/>
    <property type="match status" value="1"/>
</dbReference>
<reference evidence="9 11" key="4">
    <citation type="journal article" date="2011" name="PLoS Biol.">
        <title>Modernizing reference genome assemblies.</title>
        <authorList>
            <person name="Church D.M."/>
            <person name="Schneider V.A."/>
            <person name="Graves T."/>
            <person name="Auger K."/>
            <person name="Cunningham F."/>
            <person name="Bouk N."/>
            <person name="Chen H.C."/>
            <person name="Agarwala R."/>
            <person name="McLaren W.M."/>
            <person name="Ritchie G.R."/>
            <person name="Albracht D."/>
            <person name="Kremitzki M."/>
            <person name="Rock S."/>
            <person name="Kotkiewicz H."/>
            <person name="Kremitzki C."/>
            <person name="Wollam A."/>
            <person name="Trani L."/>
            <person name="Fulton L."/>
            <person name="Fulton R."/>
            <person name="Matthews L."/>
            <person name="Whitehead S."/>
            <person name="Chow W."/>
            <person name="Torrance J."/>
            <person name="Dunn M."/>
            <person name="Harden G."/>
            <person name="Threadgold G."/>
            <person name="Wood J."/>
            <person name="Collins J."/>
            <person name="Heath P."/>
            <person name="Griffiths G."/>
            <person name="Pelan S."/>
            <person name="Grafham D."/>
            <person name="Eichler E.E."/>
            <person name="Weinstock G."/>
            <person name="Mardis E.R."/>
            <person name="Wilson R.K."/>
            <person name="Howe K."/>
            <person name="Flicek P."/>
            <person name="Hubbard T."/>
        </authorList>
    </citation>
    <scope>NUCLEOTIDE SEQUENCE [LARGE SCALE GENOMIC DNA]</scope>
    <source>
        <strain evidence="9 11">C57BL/6J</strain>
    </source>
</reference>
<reference evidence="15" key="3">
    <citation type="journal article" date="2010" name="Cell">
        <title>A tissue-specific atlas of mouse protein phosphorylation and expression.</title>
        <authorList>
            <person name="Huttlin E.L."/>
            <person name="Jedrychowski M.P."/>
            <person name="Elias J.E."/>
            <person name="Goswami T."/>
            <person name="Rad R."/>
            <person name="Beausoleil S.A."/>
            <person name="Villen J."/>
            <person name="Haas W."/>
            <person name="Sowa M.E."/>
            <person name="Gygi S.P."/>
        </authorList>
    </citation>
    <scope>IDENTIFICATION BY MASS SPECTROMETRY [LARGE SCALE ANALYSIS]</scope>
</reference>
<reference evidence="9" key="5">
    <citation type="submission" date="2025-08" db="UniProtKB">
        <authorList>
            <consortium name="Ensembl"/>
        </authorList>
    </citation>
    <scope>IDENTIFICATION</scope>
    <source>
        <strain evidence="9">C57BL/6J</strain>
    </source>
</reference>
<accession>A0A1B0GSI8</accession>
<dbReference type="InterPro" id="IPR008376">
    <property type="entry name" value="Chaperone_Ric-8_A/B"/>
</dbReference>
<comment type="function">
    <text evidence="8">Chaperone that specifically binds and folds nascent G alpha proteins prior to G protein heterotrimer formation. Also acts as a guanine nucleotide exchange factor (GEF) for G alpha proteins by stimulating exchange of bound GDP for free GTP.</text>
</comment>
<dbReference type="Ensembl" id="ENSMUST00000209766.2">
    <property type="protein sequence ID" value="ENSMUSP00000147952.2"/>
    <property type="gene ID" value="ENSMUSG00000025485.14"/>
</dbReference>
<comment type="function">
    <text evidence="7">Chaperone that specifically binds and folds nascent G alpha proteins prior to G protein heterotrimer formation, promoting their stability and activity: folds GNAI1, GNAO1, GNA13 and GNAQ. Does not fold G(s) G-alpha proteins GNAS nor GNAL. Also acts as a guanine nucleotide exchange factor (GEF) for G alpha proteins by stimulating exchange of bound GDP for free GTP. Involved in regulation of microtubule pulling forces during mitotic movement of chromosomes by stimulating G(i)-alpha protein (GNAI1), possibly leading to release G(i)-alpha-GTP and NuMA proteins from the NuMA-GPSM2-G(i)-alpha-GDP complex. Also acts as an activator for G(q)-alpha (GNAQ) protein by enhancing the G(q)-coupled receptor-mediated ERK activation.</text>
</comment>
<protein>
    <recommendedName>
        <fullName evidence="8">Synembryn</fullName>
    </recommendedName>
    <alternativeName>
        <fullName evidence="8">Protein Ric-8</fullName>
    </alternativeName>
</protein>
<dbReference type="AGR" id="MGI:2141866"/>
<comment type="similarity">
    <text evidence="2 8">Belongs to the synembryn family.</text>
</comment>
<evidence type="ECO:0000313" key="10">
    <source>
        <dbReference type="MGI" id="MGI:2141866"/>
    </source>
</evidence>
<dbReference type="Pfam" id="PF10165">
    <property type="entry name" value="Ric8"/>
    <property type="match status" value="1"/>
</dbReference>
<keyword evidence="5" id="KW-0143">Chaperone</keyword>
<dbReference type="PRINTS" id="PR01802">
    <property type="entry name" value="SYNEMBRYN"/>
</dbReference>
<dbReference type="SUPFAM" id="SSF48371">
    <property type="entry name" value="ARM repeat"/>
    <property type="match status" value="1"/>
</dbReference>
<evidence type="ECO:0000256" key="7">
    <source>
        <dbReference type="ARBA" id="ARBA00049572"/>
    </source>
</evidence>
<evidence type="ECO:0000313" key="9">
    <source>
        <dbReference type="Ensembl" id="ENSMUSP00000147952.2"/>
    </source>
</evidence>
<dbReference type="ExpressionAtlas" id="A0A1B0GSI8">
    <property type="expression patterns" value="baseline and differential"/>
</dbReference>
<evidence type="ECO:0000256" key="6">
    <source>
        <dbReference type="ARBA" id="ARBA00047010"/>
    </source>
</evidence>
<keyword evidence="11" id="KW-1185">Reference proteome</keyword>
<comment type="subunit">
    <text evidence="8">Interacts with some GDP-bound G alpha proteins. Does not interact with G-alpha proteins when they are in complex with subunits beta and gamma.</text>
</comment>
<dbReference type="InterPro" id="IPR019318">
    <property type="entry name" value="Gua_nucleotide_exch_fac_Ric8"/>
</dbReference>
<keyword evidence="12 13" id="KW-1267">Proteomics identification</keyword>
<dbReference type="GeneTree" id="ENSGT00390000014700"/>
<keyword evidence="4 8" id="KW-0344">Guanine-nucleotide releasing factor</keyword>
<evidence type="ECO:0007829" key="14">
    <source>
        <dbReference type="PubMed" id="17242355"/>
    </source>
</evidence>
<evidence type="ECO:0000256" key="1">
    <source>
        <dbReference type="ARBA" id="ARBA00004544"/>
    </source>
</evidence>
<evidence type="ECO:0007829" key="13">
    <source>
        <dbReference type="ProteomicsDB" id="A0A1B0GSI8"/>
    </source>
</evidence>
<reference evidence="9 11" key="2">
    <citation type="journal article" date="2009" name="PLoS Biol.">
        <title>Lineage-specific biology revealed by a finished genome assembly of the mouse.</title>
        <authorList>
            <consortium name="Mouse Genome Sequencing Consortium"/>
            <person name="Church D.M."/>
            <person name="Goodstadt L."/>
            <person name="Hillier L.W."/>
            <person name="Zody M.C."/>
            <person name="Goldstein S."/>
            <person name="She X."/>
            <person name="Bult C.J."/>
            <person name="Agarwala R."/>
            <person name="Cherry J.L."/>
            <person name="DiCuccio M."/>
            <person name="Hlavina W."/>
            <person name="Kapustin Y."/>
            <person name="Meric P."/>
            <person name="Maglott D."/>
            <person name="Birtle Z."/>
            <person name="Marques A.C."/>
            <person name="Graves T."/>
            <person name="Zhou S."/>
            <person name="Teague B."/>
            <person name="Potamousis K."/>
            <person name="Churas C."/>
            <person name="Place M."/>
            <person name="Herschleb J."/>
            <person name="Runnheim R."/>
            <person name="Forrest D."/>
            <person name="Amos-Landgraf J."/>
            <person name="Schwartz D.C."/>
            <person name="Cheng Z."/>
            <person name="Lindblad-Toh K."/>
            <person name="Eichler E.E."/>
            <person name="Ponting C.P."/>
        </authorList>
    </citation>
    <scope>NUCLEOTIDE SEQUENCE [LARGE SCALE GENOMIC DNA]</scope>
    <source>
        <strain evidence="9 11">C57BL/6J</strain>
    </source>
</reference>
<dbReference type="Bgee" id="ENSMUSG00000025485">
    <property type="expression patterns" value="Expressed in paneth cell and 266 other cell types or tissues"/>
</dbReference>
<evidence type="ECO:0000256" key="8">
    <source>
        <dbReference type="RuleBase" id="RU369048"/>
    </source>
</evidence>
<reference evidence="14" key="1">
    <citation type="journal article" date="2007" name="Proc. Natl. Acad. Sci. U.S.A.">
        <title>Large-scale phosphorylation analysis of mouse liver.</title>
        <authorList>
            <person name="Villen J."/>
            <person name="Beausoleil S.A."/>
            <person name="Gerber S.A."/>
            <person name="Gygi S.P."/>
        </authorList>
    </citation>
    <scope>IDENTIFICATION BY MASS SPECTROMETRY [LARGE SCALE ANALYSIS]</scope>
</reference>
<evidence type="ECO:0000256" key="3">
    <source>
        <dbReference type="ARBA" id="ARBA00022490"/>
    </source>
</evidence>
<comment type="subcellular location">
    <subcellularLocation>
        <location evidence="1">Cytoplasm</location>
        <location evidence="1">Cell cortex</location>
    </subcellularLocation>
</comment>
<dbReference type="Proteomes" id="UP000000589">
    <property type="component" value="Chromosome 7"/>
</dbReference>
<dbReference type="PANTHER" id="PTHR12425:SF4">
    <property type="entry name" value="SYNEMBRYN-A"/>
    <property type="match status" value="1"/>
</dbReference>
<organism evidence="9 11">
    <name type="scientific">Mus musculus</name>
    <name type="common">Mouse</name>
    <dbReference type="NCBI Taxonomy" id="10090"/>
    <lineage>
        <taxon>Eukaryota</taxon>
        <taxon>Metazoa</taxon>
        <taxon>Chordata</taxon>
        <taxon>Craniata</taxon>
        <taxon>Vertebrata</taxon>
        <taxon>Euteleostomi</taxon>
        <taxon>Mammalia</taxon>
        <taxon>Eutheria</taxon>
        <taxon>Euarchontoglires</taxon>
        <taxon>Glires</taxon>
        <taxon>Rodentia</taxon>
        <taxon>Myomorpha</taxon>
        <taxon>Muroidea</taxon>
        <taxon>Muridae</taxon>
        <taxon>Murinae</taxon>
        <taxon>Mus</taxon>
        <taxon>Mus</taxon>
    </lineage>
</organism>
<evidence type="ECO:0000256" key="2">
    <source>
        <dbReference type="ARBA" id="ARBA00009049"/>
    </source>
</evidence>
<gene>
    <name evidence="9 10" type="primary">Ric8a</name>
</gene>
<sequence length="328" mass="36832">KREVDEEDAALYRYLGTLLRHCVMVEAAGDRTEEFHGHTVNLLGNLPLKCLDVLLALELHEGSLEFMGVNMDVISALLAFLEKRLHQTHRLKECVAPVLNVLTECARMHRPARKFLKAQVLPPLRDVRTRPEVGDLLRNKLVRLMTHLDTDVKRVAAEFLFVLCSESVPRFIKYTGYGNAAGLLAARGLMAGGRPEGQYSEDEDTDTEEYREAKASINPVTGRVEEKPPNPMEGMTEEQKEHEAMKLVNMFDKLSRTRIEDKTPVPGISLGRLHTVSRSQMGRNSNGVLLPGKQPELFLSRRRGGGSLCLVMTAHRTGKQEAQWGFPE</sequence>
<evidence type="ECO:0000256" key="4">
    <source>
        <dbReference type="ARBA" id="ARBA00022658"/>
    </source>
</evidence>
<dbReference type="Antibodypedia" id="22381">
    <property type="antibodies" value="297 antibodies from 35 providers"/>
</dbReference>
<dbReference type="GO" id="GO:0001965">
    <property type="term" value="F:G-protein alpha-subunit binding"/>
    <property type="evidence" value="ECO:0007669"/>
    <property type="project" value="UniProtKB-UniRule"/>
</dbReference>
<dbReference type="ProteomicsDB" id="310429"/>
<comment type="subunit">
    <text evidence="6">Interacts with GDP-bound G alpha proteins GNAI1, GNAO1 and GNAQ, and with GNA13 with lower affinity. Does not interact with G-alpha proteins when they are in complex with subunits beta and gamma. Interacts (via C-terminus) with RGS14; the interaction stimulates the dissociation of the complex between RGS14 and the active GTP-bound form of GNAI1. Interacts with NCS1; interaction is favored in the absence of Ca(2+) and myristoylation of NCS1 is not required.</text>
</comment>
<evidence type="ECO:0000313" key="11">
    <source>
        <dbReference type="Proteomes" id="UP000000589"/>
    </source>
</evidence>
<dbReference type="jPOST" id="A0A1B0GSI8"/>
<dbReference type="VEuPathDB" id="HostDB:ENSMUSG00000025485"/>
<proteinExistence type="evidence at protein level"/>
<evidence type="ECO:0000256" key="5">
    <source>
        <dbReference type="ARBA" id="ARBA00023186"/>
    </source>
</evidence>
<evidence type="ECO:0007829" key="15">
    <source>
        <dbReference type="PubMed" id="21183079"/>
    </source>
</evidence>
<dbReference type="SMR" id="A0A1B0GSI8"/>
<reference evidence="9" key="6">
    <citation type="submission" date="2025-09" db="UniProtKB">
        <authorList>
            <consortium name="Ensembl"/>
        </authorList>
    </citation>
    <scope>IDENTIFICATION</scope>
    <source>
        <strain evidence="9">C57BL/6J</strain>
    </source>
</reference>
<dbReference type="GO" id="GO:0005085">
    <property type="term" value="F:guanyl-nucleotide exchange factor activity"/>
    <property type="evidence" value="ECO:0007669"/>
    <property type="project" value="UniProtKB-UniRule"/>
</dbReference>
<evidence type="ECO:0007829" key="12">
    <source>
        <dbReference type="PeptideAtlas" id="A0A1B0GSI8"/>
    </source>
</evidence>
<dbReference type="MGI" id="MGI:2141866">
    <property type="gene designation" value="Ric8a"/>
</dbReference>
<dbReference type="InterPro" id="IPR016024">
    <property type="entry name" value="ARM-type_fold"/>
</dbReference>
<keyword evidence="3 8" id="KW-0963">Cytoplasm</keyword>
<dbReference type="AlphaFoldDB" id="A0A1B0GSI8"/>
<feature type="non-terminal residue" evidence="9">
    <location>
        <position position="1"/>
    </location>
</feature>
<name>A0A1B0GSI8_MOUSE</name>